<evidence type="ECO:0000313" key="2">
    <source>
        <dbReference type="Proteomes" id="UP001457282"/>
    </source>
</evidence>
<dbReference type="AlphaFoldDB" id="A0AAW1Y2Q5"/>
<dbReference type="Proteomes" id="UP001457282">
    <property type="component" value="Unassembled WGS sequence"/>
</dbReference>
<sequence length="95" mass="10436">MDREPVMDLASQLSETRRSAAVLLIQLGKKAKVMENLDSSKGLELAVVPHMALTSKDGRITISSIKRKKWRPLGAKNKGKRAYHLSTTIVDCCSG</sequence>
<proteinExistence type="predicted"/>
<dbReference type="EMBL" id="JBEDUW010000002">
    <property type="protein sequence ID" value="KAK9943162.1"/>
    <property type="molecule type" value="Genomic_DNA"/>
</dbReference>
<protein>
    <submittedName>
        <fullName evidence="1">Uncharacterized protein</fullName>
    </submittedName>
</protein>
<comment type="caution">
    <text evidence="1">The sequence shown here is derived from an EMBL/GenBank/DDBJ whole genome shotgun (WGS) entry which is preliminary data.</text>
</comment>
<organism evidence="1 2">
    <name type="scientific">Rubus argutus</name>
    <name type="common">Southern blackberry</name>
    <dbReference type="NCBI Taxonomy" id="59490"/>
    <lineage>
        <taxon>Eukaryota</taxon>
        <taxon>Viridiplantae</taxon>
        <taxon>Streptophyta</taxon>
        <taxon>Embryophyta</taxon>
        <taxon>Tracheophyta</taxon>
        <taxon>Spermatophyta</taxon>
        <taxon>Magnoliopsida</taxon>
        <taxon>eudicotyledons</taxon>
        <taxon>Gunneridae</taxon>
        <taxon>Pentapetalae</taxon>
        <taxon>rosids</taxon>
        <taxon>fabids</taxon>
        <taxon>Rosales</taxon>
        <taxon>Rosaceae</taxon>
        <taxon>Rosoideae</taxon>
        <taxon>Rosoideae incertae sedis</taxon>
        <taxon>Rubus</taxon>
    </lineage>
</organism>
<evidence type="ECO:0000313" key="1">
    <source>
        <dbReference type="EMBL" id="KAK9943162.1"/>
    </source>
</evidence>
<keyword evidence="2" id="KW-1185">Reference proteome</keyword>
<name>A0AAW1Y2Q5_RUBAR</name>
<accession>A0AAW1Y2Q5</accession>
<gene>
    <name evidence="1" type="ORF">M0R45_008780</name>
</gene>
<reference evidence="1 2" key="1">
    <citation type="journal article" date="2023" name="G3 (Bethesda)">
        <title>A chromosome-length genome assembly and annotation of blackberry (Rubus argutus, cv. 'Hillquist').</title>
        <authorList>
            <person name="Bruna T."/>
            <person name="Aryal R."/>
            <person name="Dudchenko O."/>
            <person name="Sargent D.J."/>
            <person name="Mead D."/>
            <person name="Buti M."/>
            <person name="Cavallini A."/>
            <person name="Hytonen T."/>
            <person name="Andres J."/>
            <person name="Pham M."/>
            <person name="Weisz D."/>
            <person name="Mascagni F."/>
            <person name="Usai G."/>
            <person name="Natali L."/>
            <person name="Bassil N."/>
            <person name="Fernandez G.E."/>
            <person name="Lomsadze A."/>
            <person name="Armour M."/>
            <person name="Olukolu B."/>
            <person name="Poorten T."/>
            <person name="Britton C."/>
            <person name="Davik J."/>
            <person name="Ashrafi H."/>
            <person name="Aiden E.L."/>
            <person name="Borodovsky M."/>
            <person name="Worthington M."/>
        </authorList>
    </citation>
    <scope>NUCLEOTIDE SEQUENCE [LARGE SCALE GENOMIC DNA]</scope>
    <source>
        <strain evidence="1">PI 553951</strain>
    </source>
</reference>